<reference evidence="1" key="1">
    <citation type="journal article" date="2017" name="Nature">
        <title>The sunflower genome provides insights into oil metabolism, flowering and Asterid evolution.</title>
        <authorList>
            <person name="Badouin H."/>
            <person name="Gouzy J."/>
            <person name="Grassa C.J."/>
            <person name="Murat F."/>
            <person name="Staton S.E."/>
            <person name="Cottret L."/>
            <person name="Lelandais-Briere C."/>
            <person name="Owens G.L."/>
            <person name="Carrere S."/>
            <person name="Mayjonade B."/>
            <person name="Legrand L."/>
            <person name="Gill N."/>
            <person name="Kane N.C."/>
            <person name="Bowers J.E."/>
            <person name="Hubner S."/>
            <person name="Bellec A."/>
            <person name="Berard A."/>
            <person name="Berges H."/>
            <person name="Blanchet N."/>
            <person name="Boniface M.C."/>
            <person name="Brunel D."/>
            <person name="Catrice O."/>
            <person name="Chaidir N."/>
            <person name="Claudel C."/>
            <person name="Donnadieu C."/>
            <person name="Faraut T."/>
            <person name="Fievet G."/>
            <person name="Helmstetter N."/>
            <person name="King M."/>
            <person name="Knapp S.J."/>
            <person name="Lai Z."/>
            <person name="Le Paslier M.C."/>
            <person name="Lippi Y."/>
            <person name="Lorenzon L."/>
            <person name="Mandel J.R."/>
            <person name="Marage G."/>
            <person name="Marchand G."/>
            <person name="Marquand E."/>
            <person name="Bret-Mestries E."/>
            <person name="Morien E."/>
            <person name="Nambeesan S."/>
            <person name="Nguyen T."/>
            <person name="Pegot-Espagnet P."/>
            <person name="Pouilly N."/>
            <person name="Raftis F."/>
            <person name="Sallet E."/>
            <person name="Schiex T."/>
            <person name="Thomas J."/>
            <person name="Vandecasteele C."/>
            <person name="Vares D."/>
            <person name="Vear F."/>
            <person name="Vautrin S."/>
            <person name="Crespi M."/>
            <person name="Mangin B."/>
            <person name="Burke J.M."/>
            <person name="Salse J."/>
            <person name="Munos S."/>
            <person name="Vincourt P."/>
            <person name="Rieseberg L.H."/>
            <person name="Langlade N.B."/>
        </authorList>
    </citation>
    <scope>NUCLEOTIDE SEQUENCE</scope>
    <source>
        <tissue evidence="1">Leaves</tissue>
    </source>
</reference>
<proteinExistence type="predicted"/>
<keyword evidence="2" id="KW-1185">Reference proteome</keyword>
<name>A0A9K3I0E5_HELAN</name>
<evidence type="ECO:0000313" key="1">
    <source>
        <dbReference type="EMBL" id="KAF5787647.1"/>
    </source>
</evidence>
<dbReference type="Gramene" id="mRNA:HanXRQr2_Chr10g0455161">
    <property type="protein sequence ID" value="mRNA:HanXRQr2_Chr10g0455161"/>
    <property type="gene ID" value="HanXRQr2_Chr10g0455161"/>
</dbReference>
<gene>
    <name evidence="1" type="ORF">HanXRQr2_Chr10g0455161</name>
</gene>
<accession>A0A9K3I0E5</accession>
<dbReference type="Proteomes" id="UP000215914">
    <property type="component" value="Unassembled WGS sequence"/>
</dbReference>
<reference evidence="1" key="2">
    <citation type="submission" date="2020-06" db="EMBL/GenBank/DDBJ databases">
        <title>Helianthus annuus Genome sequencing and assembly Release 2.</title>
        <authorList>
            <person name="Gouzy J."/>
            <person name="Langlade N."/>
            <person name="Munos S."/>
        </authorList>
    </citation>
    <scope>NUCLEOTIDE SEQUENCE</scope>
    <source>
        <tissue evidence="1">Leaves</tissue>
    </source>
</reference>
<comment type="caution">
    <text evidence="1">The sequence shown here is derived from an EMBL/GenBank/DDBJ whole genome shotgun (WGS) entry which is preliminary data.</text>
</comment>
<organism evidence="1 2">
    <name type="scientific">Helianthus annuus</name>
    <name type="common">Common sunflower</name>
    <dbReference type="NCBI Taxonomy" id="4232"/>
    <lineage>
        <taxon>Eukaryota</taxon>
        <taxon>Viridiplantae</taxon>
        <taxon>Streptophyta</taxon>
        <taxon>Embryophyta</taxon>
        <taxon>Tracheophyta</taxon>
        <taxon>Spermatophyta</taxon>
        <taxon>Magnoliopsida</taxon>
        <taxon>eudicotyledons</taxon>
        <taxon>Gunneridae</taxon>
        <taxon>Pentapetalae</taxon>
        <taxon>asterids</taxon>
        <taxon>campanulids</taxon>
        <taxon>Asterales</taxon>
        <taxon>Asteraceae</taxon>
        <taxon>Asteroideae</taxon>
        <taxon>Heliantheae alliance</taxon>
        <taxon>Heliantheae</taxon>
        <taxon>Helianthus</taxon>
    </lineage>
</organism>
<dbReference type="AlphaFoldDB" id="A0A9K3I0E5"/>
<sequence>MFCRKLCDLKKTTHTHTSLISNLGCLNRTITSLHGKAPIHFLATAPTASVLANYSYRPPNSFTPPNLSHSLQFLFVNQEQPIIRINGMQIFISFYLVKSRDRSEHIHGLCKKSELFS</sequence>
<dbReference type="EMBL" id="MNCJ02000325">
    <property type="protein sequence ID" value="KAF5787647.1"/>
    <property type="molecule type" value="Genomic_DNA"/>
</dbReference>
<protein>
    <submittedName>
        <fullName evidence="1">Uncharacterized protein</fullName>
    </submittedName>
</protein>
<evidence type="ECO:0000313" key="2">
    <source>
        <dbReference type="Proteomes" id="UP000215914"/>
    </source>
</evidence>